<protein>
    <submittedName>
        <fullName evidence="1">Uncharacterized protein</fullName>
    </submittedName>
</protein>
<evidence type="ECO:0000313" key="1">
    <source>
        <dbReference type="EMBL" id="CAH0371384.1"/>
    </source>
</evidence>
<accession>A0A8J2SQG1</accession>
<evidence type="ECO:0000313" key="2">
    <source>
        <dbReference type="Proteomes" id="UP000789595"/>
    </source>
</evidence>
<dbReference type="EMBL" id="CAKKNE010000003">
    <property type="protein sequence ID" value="CAH0371384.1"/>
    <property type="molecule type" value="Genomic_DNA"/>
</dbReference>
<gene>
    <name evidence="1" type="ORF">PECAL_3P13230</name>
</gene>
<name>A0A8J2SQG1_9STRA</name>
<keyword evidence="2" id="KW-1185">Reference proteome</keyword>
<dbReference type="Proteomes" id="UP000789595">
    <property type="component" value="Unassembled WGS sequence"/>
</dbReference>
<sequence length="386" mass="42249">MSRHVLALVQDEQTQLRPCDDSRYKMGASVAQVLKRTKLSAAVVGAACAKYLLLIATNAYLVALRARGTLAGGAGARTLSILAAAGQGHSDRVYRTDAPYFAEASEVCAARAELERVSGGRVLEACTLYLYADDCCDEAERQRILGAFQLLARCAFALLNRLERQLQVPLSRLDVERLLAIMKREIIVSRRDIMPKAFEAGGPKKPLLVVCMATAVDALTGQGQASLPVLLAWIAMTTPEEICSTSPRRFLDSDFHKALLACLAFHFGFALPTDRRALDIARAQYGVSKKLHAATERYWGFDDDDGCFEVYYSMLKTSIPNVPEPIATQLLSDAHTKGPHRLLDLDSPATVKLIGEAYNQGSPCDAVEVAHFLQDRTSYQTPKVKV</sequence>
<dbReference type="AlphaFoldDB" id="A0A8J2SQG1"/>
<proteinExistence type="predicted"/>
<comment type="caution">
    <text evidence="1">The sequence shown here is derived from an EMBL/GenBank/DDBJ whole genome shotgun (WGS) entry which is preliminary data.</text>
</comment>
<reference evidence="1" key="1">
    <citation type="submission" date="2021-11" db="EMBL/GenBank/DDBJ databases">
        <authorList>
            <consortium name="Genoscope - CEA"/>
            <person name="William W."/>
        </authorList>
    </citation>
    <scope>NUCLEOTIDE SEQUENCE</scope>
</reference>
<organism evidence="1 2">
    <name type="scientific">Pelagomonas calceolata</name>
    <dbReference type="NCBI Taxonomy" id="35677"/>
    <lineage>
        <taxon>Eukaryota</taxon>
        <taxon>Sar</taxon>
        <taxon>Stramenopiles</taxon>
        <taxon>Ochrophyta</taxon>
        <taxon>Pelagophyceae</taxon>
        <taxon>Pelagomonadales</taxon>
        <taxon>Pelagomonadaceae</taxon>
        <taxon>Pelagomonas</taxon>
    </lineage>
</organism>
<dbReference type="OrthoDB" id="10587498at2759"/>